<dbReference type="Pfam" id="PF13520">
    <property type="entry name" value="AA_permease_2"/>
    <property type="match status" value="1"/>
</dbReference>
<feature type="transmembrane region" description="Helical" evidence="7">
    <location>
        <begin position="285"/>
        <end position="307"/>
    </location>
</feature>
<comment type="subcellular location">
    <subcellularLocation>
        <location evidence="1">Cell membrane</location>
        <topology evidence="1">Multi-pass membrane protein</topology>
    </subcellularLocation>
</comment>
<dbReference type="InterPro" id="IPR022520">
    <property type="entry name" value="Glu/GABA_antiporter_put"/>
</dbReference>
<reference evidence="8 9" key="1">
    <citation type="submission" date="2019-05" db="EMBL/GenBank/DDBJ databases">
        <title>Georgenia *** sp. nov., and Georgenia *** sp. nov., isolated from the intestinal contents of plateau pika (Ochotona curzoniae) in the Qinghai-Tibet plateau of China.</title>
        <authorList>
            <person name="Tian Z."/>
        </authorList>
    </citation>
    <scope>NUCLEOTIDE SEQUENCE [LARGE SCALE GENOMIC DNA]</scope>
    <source>
        <strain evidence="8 9">Z294</strain>
    </source>
</reference>
<keyword evidence="9" id="KW-1185">Reference proteome</keyword>
<dbReference type="RefSeq" id="WP_139947613.1">
    <property type="nucleotide sequence ID" value="NZ_CP040899.1"/>
</dbReference>
<evidence type="ECO:0000256" key="2">
    <source>
        <dbReference type="ARBA" id="ARBA00022448"/>
    </source>
</evidence>
<gene>
    <name evidence="8" type="ORF">FE251_01990</name>
</gene>
<evidence type="ECO:0000256" key="6">
    <source>
        <dbReference type="ARBA" id="ARBA00023136"/>
    </source>
</evidence>
<evidence type="ECO:0000256" key="5">
    <source>
        <dbReference type="ARBA" id="ARBA00022989"/>
    </source>
</evidence>
<protein>
    <submittedName>
        <fullName evidence="8">Amino acid permease</fullName>
    </submittedName>
</protein>
<keyword evidence="3" id="KW-1003">Cell membrane</keyword>
<dbReference type="PIRSF" id="PIRSF006060">
    <property type="entry name" value="AA_transporter"/>
    <property type="match status" value="1"/>
</dbReference>
<dbReference type="PANTHER" id="PTHR42770:SF15">
    <property type="entry name" value="GLUTAMATE_GAMMA-AMINOBUTYRATE ANTIPORTER-RELATED"/>
    <property type="match status" value="1"/>
</dbReference>
<feature type="transmembrane region" description="Helical" evidence="7">
    <location>
        <begin position="242"/>
        <end position="265"/>
    </location>
</feature>
<evidence type="ECO:0000313" key="9">
    <source>
        <dbReference type="Proteomes" id="UP000313948"/>
    </source>
</evidence>
<dbReference type="InterPro" id="IPR002293">
    <property type="entry name" value="AA/rel_permease1"/>
</dbReference>
<name>A0ABX5VP03_9MICO</name>
<feature type="transmembrane region" description="Helical" evidence="7">
    <location>
        <begin position="414"/>
        <end position="435"/>
    </location>
</feature>
<feature type="transmembrane region" description="Helical" evidence="7">
    <location>
        <begin position="45"/>
        <end position="68"/>
    </location>
</feature>
<evidence type="ECO:0000256" key="3">
    <source>
        <dbReference type="ARBA" id="ARBA00022475"/>
    </source>
</evidence>
<keyword evidence="2" id="KW-0813">Transport</keyword>
<keyword evidence="4 7" id="KW-0812">Transmembrane</keyword>
<evidence type="ECO:0000256" key="7">
    <source>
        <dbReference type="SAM" id="Phobius"/>
    </source>
</evidence>
<dbReference type="InterPro" id="IPR050367">
    <property type="entry name" value="APC_superfamily"/>
</dbReference>
<sequence>MSASSGRAPTKASGTITVFGLALLNITAVVSLNDLPSEAEYGLSSVTYFLFAAVFFLVPVSLVAAELATGWPEKGGVFRWVGEAFRGRLGFMAMFLLWVQVCVFVPTSLTFGAVALAYINPDESEAQSLAGTPAFVLGVVLVVFWIALLVALRGTGGYATMAKWGGVVGVFVPITVLVGFAVAYAVAGNVPEMDVAWGELLPDFAGLSTVVLAASIFLMYAGMEMNAVHVKEVDNPTRNYPIAIFLSAIVTVLVFVLGALAIAWIVPRRDINLTEAILVTYIDVFRWAGIPWASSVLAVMLAVGVLVNVTTWAAGPSTGLLAVARAGYLPRAFHRTNRHGAAVTIMVLQGCIVTLVSILFVLLPSVQSAYQILNQLANILYLTVYLLMFTSVIRLRYTQRDRPRPFRLGRSNTLVWVVAGAGLLASSLAYVLSFVPPDQINVGSPGLYVGILVAATLVMYALPNLVYQFRAPSWDTADPDFEPFTWERPRAG</sequence>
<feature type="transmembrane region" description="Helical" evidence="7">
    <location>
        <begin position="89"/>
        <end position="119"/>
    </location>
</feature>
<feature type="transmembrane region" description="Helical" evidence="7">
    <location>
        <begin position="341"/>
        <end position="363"/>
    </location>
</feature>
<organism evidence="8 9">
    <name type="scientific">Georgenia wutianyii</name>
    <dbReference type="NCBI Taxonomy" id="2585135"/>
    <lineage>
        <taxon>Bacteria</taxon>
        <taxon>Bacillati</taxon>
        <taxon>Actinomycetota</taxon>
        <taxon>Actinomycetes</taxon>
        <taxon>Micrococcales</taxon>
        <taxon>Bogoriellaceae</taxon>
        <taxon>Georgenia</taxon>
    </lineage>
</organism>
<evidence type="ECO:0000313" key="8">
    <source>
        <dbReference type="EMBL" id="QDB78280.1"/>
    </source>
</evidence>
<feature type="transmembrane region" description="Helical" evidence="7">
    <location>
        <begin position="204"/>
        <end position="221"/>
    </location>
</feature>
<keyword evidence="5 7" id="KW-1133">Transmembrane helix</keyword>
<dbReference type="Gene3D" id="1.20.1740.10">
    <property type="entry name" value="Amino acid/polyamine transporter I"/>
    <property type="match status" value="1"/>
</dbReference>
<feature type="transmembrane region" description="Helical" evidence="7">
    <location>
        <begin position="164"/>
        <end position="184"/>
    </location>
</feature>
<dbReference type="Proteomes" id="UP000313948">
    <property type="component" value="Chromosome"/>
</dbReference>
<feature type="transmembrane region" description="Helical" evidence="7">
    <location>
        <begin position="12"/>
        <end position="33"/>
    </location>
</feature>
<dbReference type="EMBL" id="CP040899">
    <property type="protein sequence ID" value="QDB78280.1"/>
    <property type="molecule type" value="Genomic_DNA"/>
</dbReference>
<feature type="transmembrane region" description="Helical" evidence="7">
    <location>
        <begin position="375"/>
        <end position="393"/>
    </location>
</feature>
<feature type="transmembrane region" description="Helical" evidence="7">
    <location>
        <begin position="131"/>
        <end position="152"/>
    </location>
</feature>
<evidence type="ECO:0000256" key="4">
    <source>
        <dbReference type="ARBA" id="ARBA00022692"/>
    </source>
</evidence>
<feature type="transmembrane region" description="Helical" evidence="7">
    <location>
        <begin position="447"/>
        <end position="467"/>
    </location>
</feature>
<proteinExistence type="predicted"/>
<keyword evidence="6 7" id="KW-0472">Membrane</keyword>
<evidence type="ECO:0000256" key="1">
    <source>
        <dbReference type="ARBA" id="ARBA00004651"/>
    </source>
</evidence>
<dbReference type="NCBIfam" id="TIGR03813">
    <property type="entry name" value="put_Glu_GABA_T"/>
    <property type="match status" value="1"/>
</dbReference>
<dbReference type="PANTHER" id="PTHR42770">
    <property type="entry name" value="AMINO ACID TRANSPORTER-RELATED"/>
    <property type="match status" value="1"/>
</dbReference>
<accession>A0ABX5VP03</accession>